<keyword evidence="2" id="KW-1185">Reference proteome</keyword>
<dbReference type="STRING" id="89093.SAMN04488558_102185"/>
<name>A0A1H9B7S1_9LACT</name>
<sequence length="144" mass="17159">MISLKMIKIIKFITNNPYSTLFDVASHFENTPQQIRKDINKINSVISKDNRIEIKNSYIKSKIDYKTFTDFTKTININEYVSSIQERIDLIIVLSYFHNYLSLTKLYKNLGISLTTKKMIVKNLNFFYSNINCNYLEKKDWEFE</sequence>
<protein>
    <recommendedName>
        <fullName evidence="3">HTH domain-containing protein</fullName>
    </recommendedName>
</protein>
<reference evidence="1 2" key="1">
    <citation type="submission" date="2016-10" db="EMBL/GenBank/DDBJ databases">
        <authorList>
            <person name="de Groot N.N."/>
        </authorList>
    </citation>
    <scope>NUCLEOTIDE SEQUENCE [LARGE SCALE GENOMIC DNA]</scope>
    <source>
        <strain evidence="1 2">DSM 15695</strain>
    </source>
</reference>
<dbReference type="AlphaFoldDB" id="A0A1H9B7S1"/>
<proteinExistence type="predicted"/>
<evidence type="ECO:0000313" key="1">
    <source>
        <dbReference type="EMBL" id="SEP84741.1"/>
    </source>
</evidence>
<dbReference type="EMBL" id="FOEN01000002">
    <property type="protein sequence ID" value="SEP84741.1"/>
    <property type="molecule type" value="Genomic_DNA"/>
</dbReference>
<evidence type="ECO:0000313" key="2">
    <source>
        <dbReference type="Proteomes" id="UP000198833"/>
    </source>
</evidence>
<evidence type="ECO:0008006" key="3">
    <source>
        <dbReference type="Google" id="ProtNLM"/>
    </source>
</evidence>
<dbReference type="Proteomes" id="UP000198833">
    <property type="component" value="Unassembled WGS sequence"/>
</dbReference>
<gene>
    <name evidence="1" type="ORF">SAMN04488558_102185</name>
</gene>
<organism evidence="1 2">
    <name type="scientific">Ignavigranum ruoffiae</name>
    <dbReference type="NCBI Taxonomy" id="89093"/>
    <lineage>
        <taxon>Bacteria</taxon>
        <taxon>Bacillati</taxon>
        <taxon>Bacillota</taxon>
        <taxon>Bacilli</taxon>
        <taxon>Lactobacillales</taxon>
        <taxon>Aerococcaceae</taxon>
        <taxon>Ignavigranum</taxon>
    </lineage>
</organism>
<accession>A0A1H9B7S1</accession>